<accession>A0ABN7SBZ2</accession>
<name>A0ABN7SBZ2_OIKDI</name>
<dbReference type="InterPro" id="IPR036383">
    <property type="entry name" value="TSP1_rpt_sf"/>
</dbReference>
<protein>
    <submittedName>
        <fullName evidence="1">Oidioi.mRNA.OKI2018_I69.XSR.g15153.t1.cds</fullName>
    </submittedName>
</protein>
<evidence type="ECO:0000313" key="2">
    <source>
        <dbReference type="Proteomes" id="UP001158576"/>
    </source>
</evidence>
<dbReference type="Gene3D" id="2.20.100.10">
    <property type="entry name" value="Thrombospondin type-1 (TSP1) repeat"/>
    <property type="match status" value="1"/>
</dbReference>
<sequence>MLLFLFSVPLVSAGLEVRGRTPDVFYDYEVDCSDEYWQFNDPECQQEITNEENTRVGDRIYPIMGDWSTWTACDKSCEEGSQTRVRFCAKEDICHEESQKEVRACNTKIRRNRSPWNEWSSCSSDCTRFRLKVCKDDNFCGCRDLRRTEDCSNGMCRRCMANPENWEDSSGDTCVAYGKEGWCNEHGEKGPNWPTTGHLAKATFDTYSNEGFNARQCPECGCTEV</sequence>
<dbReference type="Proteomes" id="UP001158576">
    <property type="component" value="Chromosome XSR"/>
</dbReference>
<keyword evidence="2" id="KW-1185">Reference proteome</keyword>
<reference evidence="1 2" key="1">
    <citation type="submission" date="2021-04" db="EMBL/GenBank/DDBJ databases">
        <authorList>
            <person name="Bliznina A."/>
        </authorList>
    </citation>
    <scope>NUCLEOTIDE SEQUENCE [LARGE SCALE GENOMIC DNA]</scope>
</reference>
<proteinExistence type="predicted"/>
<dbReference type="PROSITE" id="PS50092">
    <property type="entry name" value="TSP1"/>
    <property type="match status" value="2"/>
</dbReference>
<dbReference type="Pfam" id="PF00090">
    <property type="entry name" value="TSP_1"/>
    <property type="match status" value="1"/>
</dbReference>
<dbReference type="SUPFAM" id="SSF82895">
    <property type="entry name" value="TSP-1 type 1 repeat"/>
    <property type="match status" value="1"/>
</dbReference>
<dbReference type="SMART" id="SM00209">
    <property type="entry name" value="TSP1"/>
    <property type="match status" value="2"/>
</dbReference>
<gene>
    <name evidence="1" type="ORF">OKIOD_LOCUS6711</name>
</gene>
<organism evidence="1 2">
    <name type="scientific">Oikopleura dioica</name>
    <name type="common">Tunicate</name>
    <dbReference type="NCBI Taxonomy" id="34765"/>
    <lineage>
        <taxon>Eukaryota</taxon>
        <taxon>Metazoa</taxon>
        <taxon>Chordata</taxon>
        <taxon>Tunicata</taxon>
        <taxon>Appendicularia</taxon>
        <taxon>Copelata</taxon>
        <taxon>Oikopleuridae</taxon>
        <taxon>Oikopleura</taxon>
    </lineage>
</organism>
<evidence type="ECO:0000313" key="1">
    <source>
        <dbReference type="EMBL" id="CAG5097614.1"/>
    </source>
</evidence>
<dbReference type="InterPro" id="IPR000884">
    <property type="entry name" value="TSP1_rpt"/>
</dbReference>
<dbReference type="EMBL" id="OU015569">
    <property type="protein sequence ID" value="CAG5097614.1"/>
    <property type="molecule type" value="Genomic_DNA"/>
</dbReference>